<comment type="caution">
    <text evidence="3">The sequence shown here is derived from an EMBL/GenBank/DDBJ whole genome shotgun (WGS) entry which is preliminary data.</text>
</comment>
<gene>
    <name evidence="3" type="ORF">EYG76_00035</name>
</gene>
<dbReference type="Proteomes" id="UP000605144">
    <property type="component" value="Unassembled WGS sequence"/>
</dbReference>
<name>A0A832YMN1_9EURY</name>
<proteinExistence type="predicted"/>
<sequence length="220" mass="25718">MKYEVVITSPKINNNGNSDIYNNPNNICNIYNNRKEHDKYNRAPIGVYFKNKGDNLLIRAHLYEGSHTYNILKKEDYFVINICSPYIIAQSVYDDNGNYKLIQYNNHILPYLSEAYRIYIVKIIDRKIIESKNEYGHSDIMIIEGISLLKKDIREPLIIPYNRADGLIVEMAVLYSRLNIVVDSSQKDKIKREMEHYFKIIKKVGDKNHIKLGKKLLSGL</sequence>
<dbReference type="Pfam" id="PF04289">
    <property type="entry name" value="DUF447_N"/>
    <property type="match status" value="1"/>
</dbReference>
<evidence type="ECO:0000259" key="1">
    <source>
        <dbReference type="Pfam" id="PF04289"/>
    </source>
</evidence>
<dbReference type="Gene3D" id="2.30.110.10">
    <property type="entry name" value="Electron Transport, Fmn-binding Protein, Chain A"/>
    <property type="match status" value="1"/>
</dbReference>
<dbReference type="SUPFAM" id="SSF50475">
    <property type="entry name" value="FMN-binding split barrel"/>
    <property type="match status" value="1"/>
</dbReference>
<dbReference type="AlphaFoldDB" id="A0A832YMN1"/>
<dbReference type="InterPro" id="IPR007386">
    <property type="entry name" value="DUF447_N"/>
</dbReference>
<protein>
    <submittedName>
        <fullName evidence="3">DUF447 family protein</fullName>
    </submittedName>
</protein>
<dbReference type="InterPro" id="IPR049288">
    <property type="entry name" value="DUF447_C"/>
</dbReference>
<evidence type="ECO:0000313" key="3">
    <source>
        <dbReference type="EMBL" id="HIP16682.1"/>
    </source>
</evidence>
<dbReference type="Pfam" id="PF20766">
    <property type="entry name" value="DUF447_C"/>
    <property type="match status" value="1"/>
</dbReference>
<accession>A0A832YMN1</accession>
<dbReference type="InterPro" id="IPR012349">
    <property type="entry name" value="Split_barrel_FMN-bd"/>
</dbReference>
<feature type="domain" description="DUF447" evidence="2">
    <location>
        <begin position="162"/>
        <end position="216"/>
    </location>
</feature>
<evidence type="ECO:0000259" key="2">
    <source>
        <dbReference type="Pfam" id="PF20766"/>
    </source>
</evidence>
<feature type="domain" description="DUF447" evidence="1">
    <location>
        <begin position="39"/>
        <end position="126"/>
    </location>
</feature>
<evidence type="ECO:0000313" key="4">
    <source>
        <dbReference type="Proteomes" id="UP000605144"/>
    </source>
</evidence>
<organism evidence="3 4">
    <name type="scientific">Methanothermococcus okinawensis</name>
    <dbReference type="NCBI Taxonomy" id="155863"/>
    <lineage>
        <taxon>Archaea</taxon>
        <taxon>Methanobacteriati</taxon>
        <taxon>Methanobacteriota</taxon>
        <taxon>Methanomada group</taxon>
        <taxon>Methanococci</taxon>
        <taxon>Methanococcales</taxon>
        <taxon>Methanococcaceae</taxon>
        <taxon>Methanothermococcus</taxon>
    </lineage>
</organism>
<reference evidence="3" key="1">
    <citation type="journal article" date="2020" name="ISME J.">
        <title>Gammaproteobacteria mediating utilization of methyl-, sulfur- and petroleum organic compounds in deep ocean hydrothermal plumes.</title>
        <authorList>
            <person name="Zhou Z."/>
            <person name="Liu Y."/>
            <person name="Pan J."/>
            <person name="Cron B.R."/>
            <person name="Toner B.M."/>
            <person name="Anantharaman K."/>
            <person name="Breier J.A."/>
            <person name="Dick G.J."/>
            <person name="Li M."/>
        </authorList>
    </citation>
    <scope>NUCLEOTIDE SEQUENCE</scope>
    <source>
        <strain evidence="3">SZUA-1385</strain>
    </source>
</reference>
<dbReference type="Gene3D" id="1.20.58.290">
    <property type="entry name" value="Hypothetical membrane protein ta0354_69_121"/>
    <property type="match status" value="1"/>
</dbReference>
<dbReference type="EMBL" id="DQSV01000002">
    <property type="protein sequence ID" value="HIP16682.1"/>
    <property type="molecule type" value="Genomic_DNA"/>
</dbReference>